<comment type="caution">
    <text evidence="2">The sequence shown here is derived from an EMBL/GenBank/DDBJ whole genome shotgun (WGS) entry which is preliminary data.</text>
</comment>
<sequence>MDRVVLGGDLPVRGRRHGEIQLVRVVPLPPVRQLVPGELEHQRRDQGEPPPSTSCSSITSSGHRSDSGPGLRAGTRSGATYSQEPEAARIGLAVPG</sequence>
<organism evidence="2 3">
    <name type="scientific">Streptomyces thermolilacinus SPC6</name>
    <dbReference type="NCBI Taxonomy" id="1306406"/>
    <lineage>
        <taxon>Bacteria</taxon>
        <taxon>Bacillati</taxon>
        <taxon>Actinomycetota</taxon>
        <taxon>Actinomycetes</taxon>
        <taxon>Kitasatosporales</taxon>
        <taxon>Streptomycetaceae</taxon>
        <taxon>Streptomyces</taxon>
    </lineage>
</organism>
<gene>
    <name evidence="2" type="ORF">J116_027875</name>
</gene>
<protein>
    <submittedName>
        <fullName evidence="2">Uncharacterized protein</fullName>
    </submittedName>
</protein>
<dbReference type="Proteomes" id="UP000095329">
    <property type="component" value="Unassembled WGS sequence"/>
</dbReference>
<reference evidence="2 3" key="1">
    <citation type="journal article" date="2013" name="Genome Announc.">
        <title>Genome Sequence of Streptomyces violaceusniger Strain SPC6, a Halotolerant Streptomycete That Exhibits Rapid Growth and Development.</title>
        <authorList>
            <person name="Chen X."/>
            <person name="Zhang B."/>
            <person name="Zhang W."/>
            <person name="Wu X."/>
            <person name="Zhang M."/>
            <person name="Chen T."/>
            <person name="Liu G."/>
            <person name="Dyson P."/>
        </authorList>
    </citation>
    <scope>NUCLEOTIDE SEQUENCE [LARGE SCALE GENOMIC DNA]</scope>
    <source>
        <strain evidence="2 3">SPC6</strain>
    </source>
</reference>
<evidence type="ECO:0000313" key="2">
    <source>
        <dbReference type="EMBL" id="OEJ97701.1"/>
    </source>
</evidence>
<feature type="region of interest" description="Disordered" evidence="1">
    <location>
        <begin position="36"/>
        <end position="96"/>
    </location>
</feature>
<accession>A0A1D3DZE6</accession>
<keyword evidence="3" id="KW-1185">Reference proteome</keyword>
<proteinExistence type="predicted"/>
<dbReference type="AlphaFoldDB" id="A0A1D3DZE6"/>
<evidence type="ECO:0000256" key="1">
    <source>
        <dbReference type="SAM" id="MobiDB-lite"/>
    </source>
</evidence>
<dbReference type="EMBL" id="ASHX02000001">
    <property type="protein sequence ID" value="OEJ97701.1"/>
    <property type="molecule type" value="Genomic_DNA"/>
</dbReference>
<evidence type="ECO:0000313" key="3">
    <source>
        <dbReference type="Proteomes" id="UP000095329"/>
    </source>
</evidence>
<feature type="compositionally biased region" description="Basic and acidic residues" evidence="1">
    <location>
        <begin position="38"/>
        <end position="47"/>
    </location>
</feature>
<name>A0A1D3DZE6_9ACTN</name>